<dbReference type="PANTHER" id="PTHR42832:SF3">
    <property type="entry name" value="L-GLUTAMINE--4-(METHYLSULFANYL)-2-OXOBUTANOATE AMINOTRANSFERASE"/>
    <property type="match status" value="1"/>
</dbReference>
<dbReference type="Gene3D" id="3.90.1150.10">
    <property type="entry name" value="Aspartate Aminotransferase, domain 1"/>
    <property type="match status" value="1"/>
</dbReference>
<dbReference type="Pfam" id="PF00155">
    <property type="entry name" value="Aminotran_1_2"/>
    <property type="match status" value="1"/>
</dbReference>
<dbReference type="Gene3D" id="3.40.640.10">
    <property type="entry name" value="Type I PLP-dependent aspartate aminotransferase-like (Major domain)"/>
    <property type="match status" value="1"/>
</dbReference>
<proteinExistence type="predicted"/>
<dbReference type="InterPro" id="IPR019880">
    <property type="entry name" value="OxyQ"/>
</dbReference>
<dbReference type="PANTHER" id="PTHR42832">
    <property type="entry name" value="AMINO ACID AMINOTRANSFERASE"/>
    <property type="match status" value="1"/>
</dbReference>
<evidence type="ECO:0000256" key="3">
    <source>
        <dbReference type="ARBA" id="ARBA00022679"/>
    </source>
</evidence>
<dbReference type="InterPro" id="IPR015424">
    <property type="entry name" value="PyrdxlP-dep_Trfase"/>
</dbReference>
<keyword evidence="3 5" id="KW-0808">Transferase</keyword>
<reference evidence="5 6" key="1">
    <citation type="submission" date="2018-12" db="EMBL/GenBank/DDBJ databases">
        <title>Complete genome sequence of Flaviflexus sp. H23T48.</title>
        <authorList>
            <person name="Bae J.-W."/>
            <person name="Lee J.-Y."/>
        </authorList>
    </citation>
    <scope>NUCLEOTIDE SEQUENCE [LARGE SCALE GENOMIC DNA]</scope>
    <source>
        <strain evidence="5 6">H23T48</strain>
    </source>
</reference>
<dbReference type="InterPro" id="IPR004839">
    <property type="entry name" value="Aminotransferase_I/II_large"/>
</dbReference>
<dbReference type="GO" id="GO:0030170">
    <property type="term" value="F:pyridoxal phosphate binding"/>
    <property type="evidence" value="ECO:0007669"/>
    <property type="project" value="InterPro"/>
</dbReference>
<evidence type="ECO:0000256" key="1">
    <source>
        <dbReference type="ARBA" id="ARBA00001933"/>
    </source>
</evidence>
<evidence type="ECO:0000256" key="2">
    <source>
        <dbReference type="ARBA" id="ARBA00022576"/>
    </source>
</evidence>
<keyword evidence="6" id="KW-1185">Reference proteome</keyword>
<evidence type="ECO:0000313" key="6">
    <source>
        <dbReference type="Proteomes" id="UP000280344"/>
    </source>
</evidence>
<dbReference type="KEGG" id="flh:EJ997_00160"/>
<dbReference type="Proteomes" id="UP000280344">
    <property type="component" value="Chromosome"/>
</dbReference>
<keyword evidence="2 5" id="KW-0032">Aminotransferase</keyword>
<organism evidence="5 6">
    <name type="scientific">Flaviflexus ciconiae</name>
    <dbReference type="NCBI Taxonomy" id="2496867"/>
    <lineage>
        <taxon>Bacteria</taxon>
        <taxon>Bacillati</taxon>
        <taxon>Actinomycetota</taxon>
        <taxon>Actinomycetes</taxon>
        <taxon>Actinomycetales</taxon>
        <taxon>Actinomycetaceae</taxon>
        <taxon>Flaviflexus</taxon>
    </lineage>
</organism>
<dbReference type="RefSeq" id="WP_126702780.1">
    <property type="nucleotide sequence ID" value="NZ_CP034593.1"/>
</dbReference>
<dbReference type="SUPFAM" id="SSF53383">
    <property type="entry name" value="PLP-dependent transferases"/>
    <property type="match status" value="1"/>
</dbReference>
<sequence length="377" mass="40448">MPLLGEGLPDFPWDTLTPYKELATSYPGTVADLSIGTPVDPTPQIAIDAIRSAEQSPGYPPALGTPELREAMVGWWQRVRGATLATDAVLPTLGSKEMVALLPSLIGATGSVLIPEVAYPTYDVGARLSGATPVPIDTASDPGSWPEADLVWLNSPGNPDGHVLDRNQLRRIAAWAKETGTIVASDECYAALPWEEPYVTEGVPSILADDVSGPDKTNLLALYSSSKQSNLAGYRAAMIAGDPKILTPLIEVRKHMGFLMPGPVQKAMAAVLNDDGHVAQQREIYRRRRNILTDAVIEAGLVTDPETNAGLYLWLGDAREKADAWEIVEALAQRGILVAPGTFYGEASRMKVRMSLTGSDEAVEAAAQRLKERPLFG</sequence>
<gene>
    <name evidence="5" type="ORF">EJ997_00160</name>
</gene>
<dbReference type="NCBIfam" id="TIGR03539">
    <property type="entry name" value="DapC_actino"/>
    <property type="match status" value="1"/>
</dbReference>
<dbReference type="EMBL" id="CP034593">
    <property type="protein sequence ID" value="AZQ75970.1"/>
    <property type="molecule type" value="Genomic_DNA"/>
</dbReference>
<feature type="domain" description="Aminotransferase class I/classII large" evidence="4">
    <location>
        <begin position="31"/>
        <end position="370"/>
    </location>
</feature>
<dbReference type="InterPro" id="IPR015422">
    <property type="entry name" value="PyrdxlP-dep_Trfase_small"/>
</dbReference>
<dbReference type="InterPro" id="IPR050881">
    <property type="entry name" value="LL-DAP_aminotransferase"/>
</dbReference>
<comment type="cofactor">
    <cofactor evidence="1">
        <name>pyridoxal 5'-phosphate</name>
        <dbReference type="ChEBI" id="CHEBI:597326"/>
    </cofactor>
</comment>
<dbReference type="OrthoDB" id="9813612at2"/>
<accession>A0A3S9PUC3</accession>
<name>A0A3S9PUC3_9ACTO</name>
<evidence type="ECO:0000313" key="5">
    <source>
        <dbReference type="EMBL" id="AZQ75970.1"/>
    </source>
</evidence>
<dbReference type="CDD" id="cd00609">
    <property type="entry name" value="AAT_like"/>
    <property type="match status" value="1"/>
</dbReference>
<protein>
    <submittedName>
        <fullName evidence="5">Succinyldiaminopimelate transaminase</fullName>
        <ecNumber evidence="5">2.6.1.17</ecNumber>
    </submittedName>
</protein>
<dbReference type="EC" id="2.6.1.17" evidence="5"/>
<dbReference type="InterPro" id="IPR015421">
    <property type="entry name" value="PyrdxlP-dep_Trfase_major"/>
</dbReference>
<evidence type="ECO:0000259" key="4">
    <source>
        <dbReference type="Pfam" id="PF00155"/>
    </source>
</evidence>
<dbReference type="GO" id="GO:0009016">
    <property type="term" value="F:succinyldiaminopimelate transaminase activity"/>
    <property type="evidence" value="ECO:0007669"/>
    <property type="project" value="UniProtKB-EC"/>
</dbReference>
<dbReference type="AlphaFoldDB" id="A0A3S9PUC3"/>